<comment type="similarity">
    <text evidence="7 8">Belongs to the SFT2 family.</text>
</comment>
<evidence type="ECO:0000256" key="5">
    <source>
        <dbReference type="ARBA" id="ARBA00022989"/>
    </source>
</evidence>
<evidence type="ECO:0000256" key="2">
    <source>
        <dbReference type="ARBA" id="ARBA00022448"/>
    </source>
</evidence>
<evidence type="ECO:0000256" key="1">
    <source>
        <dbReference type="ARBA" id="ARBA00004141"/>
    </source>
</evidence>
<feature type="transmembrane region" description="Helical" evidence="8">
    <location>
        <begin position="252"/>
        <end position="273"/>
    </location>
</feature>
<dbReference type="Pfam" id="PF04178">
    <property type="entry name" value="Got1"/>
    <property type="match status" value="1"/>
</dbReference>
<evidence type="ECO:0000256" key="3">
    <source>
        <dbReference type="ARBA" id="ARBA00022692"/>
    </source>
</evidence>
<keyword evidence="6 8" id="KW-0472">Membrane</keyword>
<dbReference type="Proteomes" id="UP000037460">
    <property type="component" value="Unassembled WGS sequence"/>
</dbReference>
<evidence type="ECO:0000256" key="4">
    <source>
        <dbReference type="ARBA" id="ARBA00022927"/>
    </source>
</evidence>
<keyword evidence="11" id="KW-1185">Reference proteome</keyword>
<evidence type="ECO:0000256" key="9">
    <source>
        <dbReference type="SAM" id="MobiDB-lite"/>
    </source>
</evidence>
<accession>A0A0M0JAR6</accession>
<comment type="subcellular location">
    <subcellularLocation>
        <location evidence="1 8">Membrane</location>
        <topology evidence="1 8">Multi-pass membrane protein</topology>
    </subcellularLocation>
</comment>
<keyword evidence="3 8" id="KW-0812">Transmembrane</keyword>
<name>A0A0M0JAR6_9EUKA</name>
<comment type="caution">
    <text evidence="8">Lacks conserved residue(s) required for the propagation of feature annotation.</text>
</comment>
<proteinExistence type="inferred from homology"/>
<protein>
    <recommendedName>
        <fullName evidence="8">Vesicle transport protein</fullName>
    </recommendedName>
</protein>
<keyword evidence="4 8" id="KW-0653">Protein transport</keyword>
<dbReference type="AlphaFoldDB" id="A0A0M0JAR6"/>
<evidence type="ECO:0000313" key="10">
    <source>
        <dbReference type="EMBL" id="KOO23661.1"/>
    </source>
</evidence>
<dbReference type="PANTHER" id="PTHR23137">
    <property type="entry name" value="VESICLE TRANSPORT PROTEIN-RELATED"/>
    <property type="match status" value="1"/>
</dbReference>
<comment type="caution">
    <text evidence="10">The sequence shown here is derived from an EMBL/GenBank/DDBJ whole genome shotgun (WGS) entry which is preliminary data.</text>
</comment>
<feature type="region of interest" description="Disordered" evidence="9">
    <location>
        <begin position="88"/>
        <end position="123"/>
    </location>
</feature>
<evidence type="ECO:0000256" key="6">
    <source>
        <dbReference type="ARBA" id="ARBA00023136"/>
    </source>
</evidence>
<dbReference type="GO" id="GO:0005737">
    <property type="term" value="C:cytoplasm"/>
    <property type="evidence" value="ECO:0007669"/>
    <property type="project" value="UniProtKB-ARBA"/>
</dbReference>
<evidence type="ECO:0000313" key="11">
    <source>
        <dbReference type="Proteomes" id="UP000037460"/>
    </source>
</evidence>
<feature type="transmembrane region" description="Helical" evidence="8">
    <location>
        <begin position="285"/>
        <end position="303"/>
    </location>
</feature>
<dbReference type="PANTHER" id="PTHR23137:SF6">
    <property type="entry name" value="VESICLE TRANSPORT PROTEIN"/>
    <property type="match status" value="1"/>
</dbReference>
<dbReference type="OrthoDB" id="73614at2759"/>
<dbReference type="InterPro" id="IPR011691">
    <property type="entry name" value="Vesicle_transpt_SFT2"/>
</dbReference>
<evidence type="ECO:0000256" key="7">
    <source>
        <dbReference type="ARBA" id="ARBA00025800"/>
    </source>
</evidence>
<dbReference type="GO" id="GO:0016020">
    <property type="term" value="C:membrane"/>
    <property type="evidence" value="ECO:0007669"/>
    <property type="project" value="UniProtKB-SubCell"/>
</dbReference>
<sequence>MDSFKGKLSAGLASARSTMEEARTKGMTKLVEEKVASSGLSEGVAKFKEKAALELEKVSEKKAALSNSLHMLGSSLPKGLTRVELAEPEIGSEAPSSDGESPTCDRDRLLSDSDPRSPFRSGLGKLGSFTENLGVSKLVELKSVAQAKVSGSLEKVRDLGLEKAQKARDLASNGVEKVQAAGQKARDLGSSGVEKLKTTAATAKERCGEAAAAASMMTGVNLGGLGAAKEEQDSGLVRVCKCCPALSLKQRIIGAFTCLAIGCLLSLGSLMSIAKLLMGNPIPFAFKYTLGNLLSLGATSFLVGPTRQLKQMMEPSRRLASIAYFGTLIGTLVCIFVLHSGLLSLVFILLQFFALTWYILSYIPYGQTAAIAILRRLLRRAGLSGKSSSAHSANPMSPV</sequence>
<feature type="compositionally biased region" description="Basic and acidic residues" evidence="9">
    <location>
        <begin position="103"/>
        <end position="117"/>
    </location>
</feature>
<keyword evidence="5 8" id="KW-1133">Transmembrane helix</keyword>
<dbReference type="EMBL" id="JWZX01003170">
    <property type="protein sequence ID" value="KOO23661.1"/>
    <property type="molecule type" value="Genomic_DNA"/>
</dbReference>
<dbReference type="GO" id="GO:0012505">
    <property type="term" value="C:endomembrane system"/>
    <property type="evidence" value="ECO:0007669"/>
    <property type="project" value="UniProtKB-ARBA"/>
</dbReference>
<dbReference type="GO" id="GO:0015031">
    <property type="term" value="P:protein transport"/>
    <property type="evidence" value="ECO:0007669"/>
    <property type="project" value="UniProtKB-KW"/>
</dbReference>
<comment type="function">
    <text evidence="8">May be involved in fusion of retrograde transport vesicles derived from an endocytic compartment with the Golgi complex.</text>
</comment>
<keyword evidence="2 8" id="KW-0813">Transport</keyword>
<dbReference type="InterPro" id="IPR007305">
    <property type="entry name" value="Vesicle_transpt_Got1/SFT2"/>
</dbReference>
<reference evidence="11" key="1">
    <citation type="journal article" date="2015" name="PLoS Genet.">
        <title>Genome Sequence and Transcriptome Analyses of Chrysochromulina tobin: Metabolic Tools for Enhanced Algal Fitness in the Prominent Order Prymnesiales (Haptophyceae).</title>
        <authorList>
            <person name="Hovde B.T."/>
            <person name="Deodato C.R."/>
            <person name="Hunsperger H.M."/>
            <person name="Ryken S.A."/>
            <person name="Yost W."/>
            <person name="Jha R.K."/>
            <person name="Patterson J."/>
            <person name="Monnat R.J. Jr."/>
            <person name="Barlow S.B."/>
            <person name="Starkenburg S.R."/>
            <person name="Cattolico R.A."/>
        </authorList>
    </citation>
    <scope>NUCLEOTIDE SEQUENCE</scope>
    <source>
        <strain evidence="11">CCMP291</strain>
    </source>
</reference>
<feature type="transmembrane region" description="Helical" evidence="8">
    <location>
        <begin position="324"/>
        <end position="349"/>
    </location>
</feature>
<dbReference type="GO" id="GO:0016192">
    <property type="term" value="P:vesicle-mediated transport"/>
    <property type="evidence" value="ECO:0007669"/>
    <property type="project" value="InterPro"/>
</dbReference>
<organism evidence="10 11">
    <name type="scientific">Chrysochromulina tobinii</name>
    <dbReference type="NCBI Taxonomy" id="1460289"/>
    <lineage>
        <taxon>Eukaryota</taxon>
        <taxon>Haptista</taxon>
        <taxon>Haptophyta</taxon>
        <taxon>Prymnesiophyceae</taxon>
        <taxon>Prymnesiales</taxon>
        <taxon>Chrysochromulinaceae</taxon>
        <taxon>Chrysochromulina</taxon>
    </lineage>
</organism>
<feature type="region of interest" description="Disordered" evidence="9">
    <location>
        <begin position="1"/>
        <end position="25"/>
    </location>
</feature>
<evidence type="ECO:0000256" key="8">
    <source>
        <dbReference type="RuleBase" id="RU363111"/>
    </source>
</evidence>
<gene>
    <name evidence="10" type="ORF">Ctob_010913</name>
</gene>